<gene>
    <name evidence="1" type="ORF">QTG54_008473</name>
</gene>
<keyword evidence="2" id="KW-1185">Reference proteome</keyword>
<comment type="caution">
    <text evidence="1">The sequence shown here is derived from an EMBL/GenBank/DDBJ whole genome shotgun (WGS) entry which is preliminary data.</text>
</comment>
<sequence length="125" mass="13873">MKFYDASCTIINSITTMKIAAVLTATAATTTAVSGNLLRDSKTAVQKENDRRLTNSERRLATQVFDKTDLTFHPDDLLIIPDYWLIGIRTSYDGSYVAGVDDAGNVEYNYPWCTADETSPRVILV</sequence>
<dbReference type="EMBL" id="JATAAI010000014">
    <property type="protein sequence ID" value="KAK1741221.1"/>
    <property type="molecule type" value="Genomic_DNA"/>
</dbReference>
<dbReference type="AlphaFoldDB" id="A0AAD9DBB0"/>
<evidence type="ECO:0000313" key="1">
    <source>
        <dbReference type="EMBL" id="KAK1741221.1"/>
    </source>
</evidence>
<name>A0AAD9DBB0_9STRA</name>
<organism evidence="1 2">
    <name type="scientific">Skeletonema marinoi</name>
    <dbReference type="NCBI Taxonomy" id="267567"/>
    <lineage>
        <taxon>Eukaryota</taxon>
        <taxon>Sar</taxon>
        <taxon>Stramenopiles</taxon>
        <taxon>Ochrophyta</taxon>
        <taxon>Bacillariophyta</taxon>
        <taxon>Coscinodiscophyceae</taxon>
        <taxon>Thalassiosirophycidae</taxon>
        <taxon>Thalassiosirales</taxon>
        <taxon>Skeletonemataceae</taxon>
        <taxon>Skeletonema</taxon>
        <taxon>Skeletonema marinoi-dohrnii complex</taxon>
    </lineage>
</organism>
<protein>
    <submittedName>
        <fullName evidence="1">Uncharacterized protein</fullName>
    </submittedName>
</protein>
<reference evidence="1" key="1">
    <citation type="submission" date="2023-06" db="EMBL/GenBank/DDBJ databases">
        <title>Survivors Of The Sea: Transcriptome response of Skeletonema marinoi to long-term dormancy.</title>
        <authorList>
            <person name="Pinder M.I.M."/>
            <person name="Kourtchenko O."/>
            <person name="Robertson E.K."/>
            <person name="Larsson T."/>
            <person name="Maumus F."/>
            <person name="Osuna-Cruz C.M."/>
            <person name="Vancaester E."/>
            <person name="Stenow R."/>
            <person name="Vandepoele K."/>
            <person name="Ploug H."/>
            <person name="Bruchert V."/>
            <person name="Godhe A."/>
            <person name="Topel M."/>
        </authorList>
    </citation>
    <scope>NUCLEOTIDE SEQUENCE</scope>
    <source>
        <strain evidence="1">R05AC</strain>
    </source>
</reference>
<dbReference type="Proteomes" id="UP001224775">
    <property type="component" value="Unassembled WGS sequence"/>
</dbReference>
<evidence type="ECO:0000313" key="2">
    <source>
        <dbReference type="Proteomes" id="UP001224775"/>
    </source>
</evidence>
<accession>A0AAD9DBB0</accession>
<proteinExistence type="predicted"/>